<dbReference type="EC" id="2.7.7.87" evidence="3 13"/>
<dbReference type="InterPro" id="IPR017945">
    <property type="entry name" value="DHBP_synth_RibB-like_a/b_dom"/>
</dbReference>
<dbReference type="PROSITE" id="PS51163">
    <property type="entry name" value="YRDC"/>
    <property type="match status" value="1"/>
</dbReference>
<feature type="binding site" evidence="14">
    <location>
        <position position="176"/>
    </location>
    <ligand>
        <name>ATP</name>
        <dbReference type="ChEBI" id="CHEBI:30616"/>
    </ligand>
</feature>
<evidence type="ECO:0000256" key="5">
    <source>
        <dbReference type="ARBA" id="ARBA00022490"/>
    </source>
</evidence>
<keyword evidence="17" id="KW-1185">Reference proteome</keyword>
<dbReference type="PANTHER" id="PTHR17490:SF16">
    <property type="entry name" value="THREONYLCARBAMOYL-AMP SYNTHASE"/>
    <property type="match status" value="1"/>
</dbReference>
<feature type="binding site" evidence="14">
    <location>
        <position position="60"/>
    </location>
    <ligand>
        <name>L-threonine</name>
        <dbReference type="ChEBI" id="CHEBI:57926"/>
    </ligand>
</feature>
<organism evidence="16 17">
    <name type="scientific">Syntrophaceticus schinkii</name>
    <dbReference type="NCBI Taxonomy" id="499207"/>
    <lineage>
        <taxon>Bacteria</taxon>
        <taxon>Bacillati</taxon>
        <taxon>Bacillota</taxon>
        <taxon>Clostridia</taxon>
        <taxon>Thermoanaerobacterales</taxon>
        <taxon>Thermoanaerobacterales Family III. Incertae Sedis</taxon>
        <taxon>Syntrophaceticus</taxon>
    </lineage>
</organism>
<feature type="binding site" evidence="14">
    <location>
        <position position="166"/>
    </location>
    <ligand>
        <name>L-threonine</name>
        <dbReference type="ChEBI" id="CHEBI:57926"/>
    </ligand>
</feature>
<evidence type="ECO:0000256" key="14">
    <source>
        <dbReference type="PIRSR" id="PIRSR004930-1"/>
    </source>
</evidence>
<keyword evidence="10 13" id="KW-0067">ATP-binding</keyword>
<dbReference type="InterPro" id="IPR038385">
    <property type="entry name" value="Sua5/YwlC_C"/>
</dbReference>
<comment type="function">
    <text evidence="13">Required for the formation of a threonylcarbamoyl group on adenosine at position 37 (t(6)A37) in tRNAs that read codons beginning with adenine.</text>
</comment>
<feature type="binding site" evidence="14">
    <location>
        <position position="146"/>
    </location>
    <ligand>
        <name>L-threonine</name>
        <dbReference type="ChEBI" id="CHEBI:57926"/>
    </ligand>
</feature>
<comment type="subcellular location">
    <subcellularLocation>
        <location evidence="1 13">Cytoplasm</location>
    </subcellularLocation>
</comment>
<feature type="binding site" evidence="14">
    <location>
        <position position="220"/>
    </location>
    <ligand>
        <name>ATP</name>
        <dbReference type="ChEBI" id="CHEBI:30616"/>
    </ligand>
</feature>
<dbReference type="Pfam" id="PF01300">
    <property type="entry name" value="Sua5_yciO_yrdC"/>
    <property type="match status" value="1"/>
</dbReference>
<keyword evidence="7 13" id="KW-0819">tRNA processing</keyword>
<dbReference type="Pfam" id="PF03481">
    <property type="entry name" value="Sua5_C"/>
    <property type="match status" value="1"/>
</dbReference>
<dbReference type="GO" id="GO:0006450">
    <property type="term" value="P:regulation of translational fidelity"/>
    <property type="evidence" value="ECO:0007669"/>
    <property type="project" value="TreeGrafter"/>
</dbReference>
<dbReference type="GO" id="GO:0003725">
    <property type="term" value="F:double-stranded RNA binding"/>
    <property type="evidence" value="ECO:0007669"/>
    <property type="project" value="UniProtKB-UniRule"/>
</dbReference>
<evidence type="ECO:0000256" key="2">
    <source>
        <dbReference type="ARBA" id="ARBA00007663"/>
    </source>
</evidence>
<dbReference type="Gene3D" id="3.90.870.10">
    <property type="entry name" value="DHBP synthase"/>
    <property type="match status" value="1"/>
</dbReference>
<gene>
    <name evidence="16" type="primary">ywlC</name>
    <name evidence="16" type="ORF">SSCH_240021</name>
</gene>
<evidence type="ECO:0000256" key="13">
    <source>
        <dbReference type="PIRNR" id="PIRNR004930"/>
    </source>
</evidence>
<dbReference type="FunFam" id="3.90.870.10:FF:000009">
    <property type="entry name" value="Threonylcarbamoyl-AMP synthase, putative"/>
    <property type="match status" value="1"/>
</dbReference>
<evidence type="ECO:0000256" key="6">
    <source>
        <dbReference type="ARBA" id="ARBA00022679"/>
    </source>
</evidence>
<dbReference type="SUPFAM" id="SSF55821">
    <property type="entry name" value="YrdC/RibB"/>
    <property type="match status" value="1"/>
</dbReference>
<dbReference type="InterPro" id="IPR005145">
    <property type="entry name" value="Sua5_C"/>
</dbReference>
<sequence>MYCKDYYFVGVRNTKYGDVANKMSETRYLRVNPSCPESYLIAQGAEVIKKGGLVAFPTETVYGLGADGLNMDAVLKIFQVKGRPRGNPLTLHVASLDQARKLVSSWPPTAELLAKKFLPGPLTLILPRSEGIPDLVTAGLPNIGLRYPSNRIALELIKASGVPLAAPSANISGCPSPTGAQHVLADLEGKIDLILDGGPTEVGMESTIISLAGERPLLLRPGGVTKEEIEEALKEEIAVANSVLHPDKASGEEESRCQGVNNKQYAPRAQVIMVTGSPGEQVTKVKNFLAANRGRKIGVLATSEHFPIYESFSVSPVYLTALGSRTSPEEIASRLFSAFRECDQAGAEMVLVETVAPTGMGLAVMNRLCRAAEQHQI</sequence>
<dbReference type="GO" id="GO:0005524">
    <property type="term" value="F:ATP binding"/>
    <property type="evidence" value="ECO:0007669"/>
    <property type="project" value="UniProtKB-UniRule"/>
</dbReference>
<feature type="binding site" evidence="14">
    <location>
        <position position="206"/>
    </location>
    <ligand>
        <name>L-threonine</name>
        <dbReference type="ChEBI" id="CHEBI:57926"/>
    </ligand>
</feature>
<keyword evidence="6 13" id="KW-0808">Transferase</keyword>
<keyword evidence="9 13" id="KW-0547">Nucleotide-binding</keyword>
<dbReference type="Proteomes" id="UP000046155">
    <property type="component" value="Unassembled WGS sequence"/>
</dbReference>
<keyword evidence="5 13" id="KW-0963">Cytoplasm</keyword>
<dbReference type="Gene3D" id="3.40.50.11030">
    <property type="entry name" value="Threonylcarbamoyl-AMP synthase, C-terminal domain"/>
    <property type="match status" value="1"/>
</dbReference>
<feature type="binding site" evidence="14">
    <location>
        <position position="168"/>
    </location>
    <ligand>
        <name>ATP</name>
        <dbReference type="ChEBI" id="CHEBI:30616"/>
    </ligand>
</feature>
<name>A0A0B7MKK5_9FIRM</name>
<dbReference type="InterPro" id="IPR006070">
    <property type="entry name" value="Sua5-like_dom"/>
</dbReference>
<feature type="binding site" evidence="14">
    <location>
        <position position="83"/>
    </location>
    <ligand>
        <name>ATP</name>
        <dbReference type="ChEBI" id="CHEBI:30616"/>
    </ligand>
</feature>
<reference evidence="17" key="1">
    <citation type="submission" date="2015-01" db="EMBL/GenBank/DDBJ databases">
        <authorList>
            <person name="Manzoor Shahid"/>
            <person name="Zubair Saima"/>
        </authorList>
    </citation>
    <scope>NUCLEOTIDE SEQUENCE [LARGE SCALE GENOMIC DNA]</scope>
    <source>
        <strain evidence="17">Sp3</strain>
    </source>
</reference>
<evidence type="ECO:0000256" key="3">
    <source>
        <dbReference type="ARBA" id="ARBA00012584"/>
    </source>
</evidence>
<feature type="binding site" evidence="14">
    <location>
        <position position="87"/>
    </location>
    <ligand>
        <name>ATP</name>
        <dbReference type="ChEBI" id="CHEBI:30616"/>
    </ligand>
</feature>
<proteinExistence type="inferred from homology"/>
<evidence type="ECO:0000256" key="1">
    <source>
        <dbReference type="ARBA" id="ARBA00004496"/>
    </source>
</evidence>
<dbReference type="GO" id="GO:0000049">
    <property type="term" value="F:tRNA binding"/>
    <property type="evidence" value="ECO:0007669"/>
    <property type="project" value="TreeGrafter"/>
</dbReference>
<feature type="binding site" evidence="14">
    <location>
        <position position="92"/>
    </location>
    <ligand>
        <name>L-threonine</name>
        <dbReference type="ChEBI" id="CHEBI:57926"/>
    </ligand>
</feature>
<dbReference type="GO" id="GO:0061710">
    <property type="term" value="F:L-threonylcarbamoyladenylate synthase"/>
    <property type="evidence" value="ECO:0007669"/>
    <property type="project" value="UniProtKB-EC"/>
</dbReference>
<comment type="catalytic activity">
    <reaction evidence="12 13">
        <text>L-threonine + hydrogencarbonate + ATP = L-threonylcarbamoyladenylate + diphosphate + H2O</text>
        <dbReference type="Rhea" id="RHEA:36407"/>
        <dbReference type="ChEBI" id="CHEBI:15377"/>
        <dbReference type="ChEBI" id="CHEBI:17544"/>
        <dbReference type="ChEBI" id="CHEBI:30616"/>
        <dbReference type="ChEBI" id="CHEBI:33019"/>
        <dbReference type="ChEBI" id="CHEBI:57926"/>
        <dbReference type="ChEBI" id="CHEBI:73682"/>
        <dbReference type="EC" id="2.7.7.87"/>
    </reaction>
</comment>
<feature type="domain" description="YrdC-like" evidence="15">
    <location>
        <begin position="38"/>
        <end position="224"/>
    </location>
</feature>
<evidence type="ECO:0000313" key="16">
    <source>
        <dbReference type="EMBL" id="CEO88698.1"/>
    </source>
</evidence>
<dbReference type="GO" id="GO:0005737">
    <property type="term" value="C:cytoplasm"/>
    <property type="evidence" value="ECO:0007669"/>
    <property type="project" value="UniProtKB-SubCell"/>
</dbReference>
<evidence type="ECO:0000259" key="15">
    <source>
        <dbReference type="PROSITE" id="PS51163"/>
    </source>
</evidence>
<evidence type="ECO:0000256" key="9">
    <source>
        <dbReference type="ARBA" id="ARBA00022741"/>
    </source>
</evidence>
<protein>
    <recommendedName>
        <fullName evidence="4 13">Threonylcarbamoyl-AMP synthase</fullName>
        <shortName evidence="13">TC-AMP synthase</shortName>
        <ecNumber evidence="3 13">2.7.7.87</ecNumber>
    </recommendedName>
    <alternativeName>
        <fullName evidence="11 13">L-threonylcarbamoyladenylate synthase</fullName>
    </alternativeName>
</protein>
<evidence type="ECO:0000256" key="11">
    <source>
        <dbReference type="ARBA" id="ARBA00029774"/>
    </source>
</evidence>
<evidence type="ECO:0000256" key="10">
    <source>
        <dbReference type="ARBA" id="ARBA00022840"/>
    </source>
</evidence>
<accession>A0A0B7MKK5</accession>
<dbReference type="GO" id="GO:0008033">
    <property type="term" value="P:tRNA processing"/>
    <property type="evidence" value="ECO:0007669"/>
    <property type="project" value="UniProtKB-KW"/>
</dbReference>
<dbReference type="EMBL" id="CDRZ01000157">
    <property type="protein sequence ID" value="CEO88698.1"/>
    <property type="molecule type" value="Genomic_DNA"/>
</dbReference>
<evidence type="ECO:0000256" key="12">
    <source>
        <dbReference type="ARBA" id="ARBA00048366"/>
    </source>
</evidence>
<comment type="similarity">
    <text evidence="2 13">Belongs to the SUA5 family.</text>
</comment>
<dbReference type="NCBIfam" id="TIGR00057">
    <property type="entry name" value="L-threonylcarbamoyladenylate synthase"/>
    <property type="match status" value="1"/>
</dbReference>
<dbReference type="InterPro" id="IPR010923">
    <property type="entry name" value="T(6)A37_SUA5"/>
</dbReference>
<keyword evidence="8 13" id="KW-0548">Nucleotidyltransferase</keyword>
<evidence type="ECO:0000256" key="4">
    <source>
        <dbReference type="ARBA" id="ARBA00015492"/>
    </source>
</evidence>
<feature type="binding site" evidence="14">
    <location>
        <position position="265"/>
    </location>
    <ligand>
        <name>ATP</name>
        <dbReference type="ChEBI" id="CHEBI:30616"/>
    </ligand>
</feature>
<evidence type="ECO:0000256" key="7">
    <source>
        <dbReference type="ARBA" id="ARBA00022694"/>
    </source>
</evidence>
<dbReference type="PIRSF" id="PIRSF004930">
    <property type="entry name" value="Tln_factor_SUA5"/>
    <property type="match status" value="1"/>
</dbReference>
<dbReference type="PANTHER" id="PTHR17490">
    <property type="entry name" value="SUA5"/>
    <property type="match status" value="1"/>
</dbReference>
<evidence type="ECO:0000256" key="8">
    <source>
        <dbReference type="ARBA" id="ARBA00022695"/>
    </source>
</evidence>
<evidence type="ECO:0000313" key="17">
    <source>
        <dbReference type="Proteomes" id="UP000046155"/>
    </source>
</evidence>
<dbReference type="InterPro" id="IPR050156">
    <property type="entry name" value="TC-AMP_synthase_SUA5"/>
</dbReference>
<dbReference type="AlphaFoldDB" id="A0A0B7MKK5"/>